<keyword evidence="7" id="KW-1185">Reference proteome</keyword>
<gene>
    <name evidence="6" type="ORF">FKR81_20495</name>
</gene>
<evidence type="ECO:0000313" key="6">
    <source>
        <dbReference type="EMBL" id="TWP50548.1"/>
    </source>
</evidence>
<keyword evidence="1 6" id="KW-0489">Methyltransferase</keyword>
<dbReference type="OrthoDB" id="3804952at2"/>
<accession>A0A563ESN5</accession>
<reference evidence="6 7" key="1">
    <citation type="submission" date="2019-07" db="EMBL/GenBank/DDBJ databases">
        <title>Lentzea xizangensis sp. nov., isolated from Qinghai-Tibetan Plateau Soils.</title>
        <authorList>
            <person name="Huang J."/>
        </authorList>
    </citation>
    <scope>NUCLEOTIDE SEQUENCE [LARGE SCALE GENOMIC DNA]</scope>
    <source>
        <strain evidence="6 7">FXJ1.1311</strain>
    </source>
</reference>
<feature type="domain" description="O-methyltransferase dimerisation" evidence="5">
    <location>
        <begin position="12"/>
        <end position="84"/>
    </location>
</feature>
<dbReference type="Gene3D" id="3.40.50.150">
    <property type="entry name" value="Vaccinia Virus protein VP39"/>
    <property type="match status" value="1"/>
</dbReference>
<evidence type="ECO:0000256" key="2">
    <source>
        <dbReference type="ARBA" id="ARBA00022679"/>
    </source>
</evidence>
<comment type="caution">
    <text evidence="6">The sequence shown here is derived from an EMBL/GenBank/DDBJ whole genome shotgun (WGS) entry which is preliminary data.</text>
</comment>
<evidence type="ECO:0000259" key="4">
    <source>
        <dbReference type="Pfam" id="PF00891"/>
    </source>
</evidence>
<dbReference type="SUPFAM" id="SSF53335">
    <property type="entry name" value="S-adenosyl-L-methionine-dependent methyltransferases"/>
    <property type="match status" value="1"/>
</dbReference>
<dbReference type="Pfam" id="PF00891">
    <property type="entry name" value="Methyltransf_2"/>
    <property type="match status" value="1"/>
</dbReference>
<dbReference type="InterPro" id="IPR016461">
    <property type="entry name" value="COMT-like"/>
</dbReference>
<dbReference type="InterPro" id="IPR036388">
    <property type="entry name" value="WH-like_DNA-bd_sf"/>
</dbReference>
<dbReference type="GO" id="GO:0008171">
    <property type="term" value="F:O-methyltransferase activity"/>
    <property type="evidence" value="ECO:0007669"/>
    <property type="project" value="InterPro"/>
</dbReference>
<dbReference type="InterPro" id="IPR029063">
    <property type="entry name" value="SAM-dependent_MTases_sf"/>
</dbReference>
<dbReference type="PIRSF" id="PIRSF005739">
    <property type="entry name" value="O-mtase"/>
    <property type="match status" value="1"/>
</dbReference>
<evidence type="ECO:0000259" key="5">
    <source>
        <dbReference type="Pfam" id="PF08100"/>
    </source>
</evidence>
<keyword evidence="2 6" id="KW-0808">Transferase</keyword>
<dbReference type="GO" id="GO:0032259">
    <property type="term" value="P:methylation"/>
    <property type="evidence" value="ECO:0007669"/>
    <property type="project" value="UniProtKB-KW"/>
</dbReference>
<evidence type="ECO:0000256" key="3">
    <source>
        <dbReference type="ARBA" id="ARBA00022691"/>
    </source>
</evidence>
<keyword evidence="3" id="KW-0949">S-adenosyl-L-methionine</keyword>
<evidence type="ECO:0000256" key="1">
    <source>
        <dbReference type="ARBA" id="ARBA00022603"/>
    </source>
</evidence>
<dbReference type="InterPro" id="IPR036390">
    <property type="entry name" value="WH_DNA-bd_sf"/>
</dbReference>
<protein>
    <submittedName>
        <fullName evidence="6">SAM-dependent methyltransferase</fullName>
    </submittedName>
</protein>
<dbReference type="InterPro" id="IPR012967">
    <property type="entry name" value="COMT_dimerisation"/>
</dbReference>
<dbReference type="GO" id="GO:0046983">
    <property type="term" value="F:protein dimerization activity"/>
    <property type="evidence" value="ECO:0007669"/>
    <property type="project" value="InterPro"/>
</dbReference>
<dbReference type="EMBL" id="VOBR01000012">
    <property type="protein sequence ID" value="TWP50548.1"/>
    <property type="molecule type" value="Genomic_DNA"/>
</dbReference>
<name>A0A563ESN5_9PSEU</name>
<evidence type="ECO:0000313" key="7">
    <source>
        <dbReference type="Proteomes" id="UP000316639"/>
    </source>
</evidence>
<dbReference type="Gene3D" id="1.10.10.10">
    <property type="entry name" value="Winged helix-like DNA-binding domain superfamily/Winged helix DNA-binding domain"/>
    <property type="match status" value="1"/>
</dbReference>
<dbReference type="SUPFAM" id="SSF46785">
    <property type="entry name" value="Winged helix' DNA-binding domain"/>
    <property type="match status" value="1"/>
</dbReference>
<dbReference type="PANTHER" id="PTHR43712:SF2">
    <property type="entry name" value="O-METHYLTRANSFERASE CICE"/>
    <property type="match status" value="1"/>
</dbReference>
<dbReference type="RefSeq" id="WP_146353710.1">
    <property type="nucleotide sequence ID" value="NZ_VOBR01000012.1"/>
</dbReference>
<dbReference type="PROSITE" id="PS51683">
    <property type="entry name" value="SAM_OMT_II"/>
    <property type="match status" value="1"/>
</dbReference>
<organism evidence="6 7">
    <name type="scientific">Lentzea tibetensis</name>
    <dbReference type="NCBI Taxonomy" id="2591470"/>
    <lineage>
        <taxon>Bacteria</taxon>
        <taxon>Bacillati</taxon>
        <taxon>Actinomycetota</taxon>
        <taxon>Actinomycetes</taxon>
        <taxon>Pseudonocardiales</taxon>
        <taxon>Pseudonocardiaceae</taxon>
        <taxon>Lentzea</taxon>
    </lineage>
</organism>
<dbReference type="AlphaFoldDB" id="A0A563ESN5"/>
<feature type="domain" description="O-methyltransferase C-terminal" evidence="4">
    <location>
        <begin position="114"/>
        <end position="314"/>
    </location>
</feature>
<dbReference type="Proteomes" id="UP000316639">
    <property type="component" value="Unassembled WGS sequence"/>
</dbReference>
<dbReference type="PANTHER" id="PTHR43712">
    <property type="entry name" value="PUTATIVE (AFU_ORTHOLOGUE AFUA_4G14580)-RELATED"/>
    <property type="match status" value="1"/>
</dbReference>
<proteinExistence type="predicted"/>
<dbReference type="Pfam" id="PF08100">
    <property type="entry name" value="Dimerisation"/>
    <property type="match status" value="1"/>
</dbReference>
<sequence>MTTEVRPGLLVEYALSYLYSSALNTAARLGVADHLHDGPRTAAELAAATGAHGPNLHRVLRFLATRGVFREDDESRFHLTPLAEPLRADSPKSLRDFVLSLGDGIFLEPAARMYDTVVSGRAVFDDIFDAPFYEHLANDPVTGPAYNAGMAAFSNLVSNDVTAAYDFPDHAVVVDVGGGRGGLLRSILLQHPHVTGVLFDLPSVVDDHVLDEPDLAGRWRVESGDFFESVPEGGDVYVFKHVFASWSDADCLRLLSTCRKTMPDNGRVLVVNGVIPPGNDPHPGKTIDVLILNLLGGKERTLPEYESLLVEAGFTVSRVIPVSPNATIIEGTPA</sequence>
<dbReference type="InterPro" id="IPR001077">
    <property type="entry name" value="COMT_C"/>
</dbReference>